<accession>T1HPD5</accession>
<organism evidence="1 2">
    <name type="scientific">Rhodnius prolixus</name>
    <name type="common">Triatomid bug</name>
    <dbReference type="NCBI Taxonomy" id="13249"/>
    <lineage>
        <taxon>Eukaryota</taxon>
        <taxon>Metazoa</taxon>
        <taxon>Ecdysozoa</taxon>
        <taxon>Arthropoda</taxon>
        <taxon>Hexapoda</taxon>
        <taxon>Insecta</taxon>
        <taxon>Pterygota</taxon>
        <taxon>Neoptera</taxon>
        <taxon>Paraneoptera</taxon>
        <taxon>Hemiptera</taxon>
        <taxon>Heteroptera</taxon>
        <taxon>Panheteroptera</taxon>
        <taxon>Cimicomorpha</taxon>
        <taxon>Reduviidae</taxon>
        <taxon>Triatominae</taxon>
        <taxon>Rhodnius</taxon>
    </lineage>
</organism>
<reference evidence="1" key="1">
    <citation type="submission" date="2015-05" db="UniProtKB">
        <authorList>
            <consortium name="EnsemblMetazoa"/>
        </authorList>
    </citation>
    <scope>IDENTIFICATION</scope>
</reference>
<name>T1HPD5_RHOPR</name>
<dbReference type="InParanoid" id="T1HPD5"/>
<dbReference type="EMBL" id="ACPB03001475">
    <property type="status" value="NOT_ANNOTATED_CDS"/>
    <property type="molecule type" value="Genomic_DNA"/>
</dbReference>
<dbReference type="HOGENOM" id="CLU_2136559_0_0_1"/>
<dbReference type="EnsemblMetazoa" id="RPRC005909-RA">
    <property type="protein sequence ID" value="RPRC005909-PA"/>
    <property type="gene ID" value="RPRC005909"/>
</dbReference>
<protein>
    <submittedName>
        <fullName evidence="1">Uncharacterized protein</fullName>
    </submittedName>
</protein>
<sequence length="113" mass="12501">MPCDIKAFLKFSQVIVCGIGLVYMVLTTWEAERVNRLLQKQSLEGSWASFTNPISLASLFINLAFGTLFIVTLCLFIGHLYGDSKTVGLTPGVSFRSLLESEKEVFTNVCLCV</sequence>
<dbReference type="AlphaFoldDB" id="T1HPD5"/>
<proteinExistence type="predicted"/>
<dbReference type="VEuPathDB" id="VectorBase:RPRC005909"/>
<evidence type="ECO:0000313" key="1">
    <source>
        <dbReference type="EnsemblMetazoa" id="RPRC005909-PA"/>
    </source>
</evidence>
<dbReference type="Proteomes" id="UP000015103">
    <property type="component" value="Unassembled WGS sequence"/>
</dbReference>
<keyword evidence="2" id="KW-1185">Reference proteome</keyword>
<evidence type="ECO:0000313" key="2">
    <source>
        <dbReference type="Proteomes" id="UP000015103"/>
    </source>
</evidence>